<protein>
    <submittedName>
        <fullName evidence="2">Uncharacterized protein</fullName>
    </submittedName>
</protein>
<proteinExistence type="predicted"/>
<sequence length="76" mass="8494">MVAKRVVVWVISIAVGMAAGYATVAAFGTSVNRYAVDLNFGMLDFLINNFTFLCLSYAALLWIWLDYFLGTEMMPE</sequence>
<keyword evidence="1" id="KW-0472">Membrane</keyword>
<keyword evidence="1" id="KW-0812">Transmembrane</keyword>
<gene>
    <name evidence="2" type="ORF">METZ01_LOCUS496761</name>
</gene>
<keyword evidence="1" id="KW-1133">Transmembrane helix</keyword>
<feature type="transmembrane region" description="Helical" evidence="1">
    <location>
        <begin position="6"/>
        <end position="28"/>
    </location>
</feature>
<dbReference type="EMBL" id="UINC01217346">
    <property type="protein sequence ID" value="SVE43907.1"/>
    <property type="molecule type" value="Genomic_DNA"/>
</dbReference>
<evidence type="ECO:0000256" key="1">
    <source>
        <dbReference type="SAM" id="Phobius"/>
    </source>
</evidence>
<feature type="transmembrane region" description="Helical" evidence="1">
    <location>
        <begin position="40"/>
        <end position="65"/>
    </location>
</feature>
<dbReference type="AlphaFoldDB" id="A0A383DHE8"/>
<organism evidence="2">
    <name type="scientific">marine metagenome</name>
    <dbReference type="NCBI Taxonomy" id="408172"/>
    <lineage>
        <taxon>unclassified sequences</taxon>
        <taxon>metagenomes</taxon>
        <taxon>ecological metagenomes</taxon>
    </lineage>
</organism>
<reference evidence="2" key="1">
    <citation type="submission" date="2018-05" db="EMBL/GenBank/DDBJ databases">
        <authorList>
            <person name="Lanie J.A."/>
            <person name="Ng W.-L."/>
            <person name="Kazmierczak K.M."/>
            <person name="Andrzejewski T.M."/>
            <person name="Davidsen T.M."/>
            <person name="Wayne K.J."/>
            <person name="Tettelin H."/>
            <person name="Glass J.I."/>
            <person name="Rusch D."/>
            <person name="Podicherti R."/>
            <person name="Tsui H.-C.T."/>
            <person name="Winkler M.E."/>
        </authorList>
    </citation>
    <scope>NUCLEOTIDE SEQUENCE</scope>
</reference>
<evidence type="ECO:0000313" key="2">
    <source>
        <dbReference type="EMBL" id="SVE43907.1"/>
    </source>
</evidence>
<name>A0A383DHE8_9ZZZZ</name>
<accession>A0A383DHE8</accession>